<name>A0A0H5QIM6_9EUKA</name>
<dbReference type="AlphaFoldDB" id="A0A0H5QIM6"/>
<sequence length="126" mass="13720">MLAARIHESAAEKKLAALTVELPKDALEKMLEAENDVSEDQCPSCENSAITAFGRTPTHINKDGFTLQLLASSAAQVHRQSEALNMYRMKLNQHPRSRVCKPGKPAIKFSSLGQKTTAGNGINKIC</sequence>
<evidence type="ECO:0000313" key="1">
    <source>
        <dbReference type="EMBL" id="CRZ01935.1"/>
    </source>
</evidence>
<organism evidence="1">
    <name type="scientific">Spongospora subterranea</name>
    <dbReference type="NCBI Taxonomy" id="70186"/>
    <lineage>
        <taxon>Eukaryota</taxon>
        <taxon>Sar</taxon>
        <taxon>Rhizaria</taxon>
        <taxon>Endomyxa</taxon>
        <taxon>Phytomyxea</taxon>
        <taxon>Plasmodiophorida</taxon>
        <taxon>Plasmodiophoridae</taxon>
        <taxon>Spongospora</taxon>
    </lineage>
</organism>
<dbReference type="EMBL" id="HACM01001493">
    <property type="protein sequence ID" value="CRZ01935.1"/>
    <property type="molecule type" value="Transcribed_RNA"/>
</dbReference>
<protein>
    <submittedName>
        <fullName evidence="1">Uncharacterized protein</fullName>
    </submittedName>
</protein>
<reference evidence="1" key="1">
    <citation type="submission" date="2015-04" db="EMBL/GenBank/DDBJ databases">
        <title>The genome sequence of the plant pathogenic Rhizarian Plasmodiophora brassicae reveals insights in its biotrophic life cycle and the origin of chitin synthesis.</title>
        <authorList>
            <person name="Schwelm A."/>
            <person name="Fogelqvist J."/>
            <person name="Knaust A."/>
            <person name="Julke S."/>
            <person name="Lilja T."/>
            <person name="Dhandapani V."/>
            <person name="Bonilla-Rosso G."/>
            <person name="Karlsson M."/>
            <person name="Shevchenko A."/>
            <person name="Choi S.R."/>
            <person name="Kim H.G."/>
            <person name="Park J.Y."/>
            <person name="Lim Y.P."/>
            <person name="Ludwig-Muller J."/>
            <person name="Dixelius C."/>
        </authorList>
    </citation>
    <scope>NUCLEOTIDE SEQUENCE</scope>
    <source>
        <tissue evidence="1">Potato root galls</tissue>
    </source>
</reference>
<proteinExistence type="predicted"/>
<accession>A0A0H5QIM6</accession>